<proteinExistence type="predicted"/>
<keyword evidence="2" id="KW-1185">Reference proteome</keyword>
<protein>
    <recommendedName>
        <fullName evidence="3">Hemerythrin-like domain-containing protein</fullName>
    </recommendedName>
</protein>
<organism evidence="1 2">
    <name type="scientific">Avrilella dinanensis</name>
    <dbReference type="NCBI Taxonomy" id="2008672"/>
    <lineage>
        <taxon>Bacteria</taxon>
        <taxon>Pseudomonadati</taxon>
        <taxon>Bacteroidota</taxon>
        <taxon>Flavobacteriia</taxon>
        <taxon>Flavobacteriales</taxon>
        <taxon>Flavobacteriaceae</taxon>
        <taxon>Avrilella</taxon>
    </lineage>
</organism>
<dbReference type="Proteomes" id="UP000231960">
    <property type="component" value="Unassembled WGS sequence"/>
</dbReference>
<evidence type="ECO:0000313" key="1">
    <source>
        <dbReference type="EMBL" id="PJR04479.1"/>
    </source>
</evidence>
<accession>A0A2M9R6L9</accession>
<comment type="caution">
    <text evidence="1">The sequence shown here is derived from an EMBL/GenBank/DDBJ whole genome shotgun (WGS) entry which is preliminary data.</text>
</comment>
<evidence type="ECO:0008006" key="3">
    <source>
        <dbReference type="Google" id="ProtNLM"/>
    </source>
</evidence>
<gene>
    <name evidence="1" type="ORF">CDL10_07945</name>
</gene>
<reference evidence="1 2" key="1">
    <citation type="submission" date="2017-06" db="EMBL/GenBank/DDBJ databases">
        <title>Description of Avrilella dinanensis gen. nov. sp. nov.</title>
        <authorList>
            <person name="Leyer C."/>
            <person name="Sassi M."/>
            <person name="Minet J."/>
            <person name="Kayal S."/>
            <person name="Cattoir V."/>
        </authorList>
    </citation>
    <scope>NUCLEOTIDE SEQUENCE [LARGE SCALE GENOMIC DNA]</scope>
    <source>
        <strain evidence="1 2">UR159</strain>
    </source>
</reference>
<name>A0A2M9R6L9_9FLAO</name>
<dbReference type="EMBL" id="NIPO01000001">
    <property type="protein sequence ID" value="PJR04479.1"/>
    <property type="molecule type" value="Genomic_DNA"/>
</dbReference>
<dbReference type="AlphaFoldDB" id="A0A2M9R6L9"/>
<sequence>MIVPTSQSLKDLIKTDYHCVYVFSSSLREYLKTESDLTKVNEYAQWFWKEYFEEQCLVEEQFFALHLSEDLPDFKKILAQHRRLKRLFTSPKNLFKALNRIEEELDAHLKFEERTLKFWLKDKTIRMKNHVDWHDFESINREYFQKKRKVSP</sequence>
<evidence type="ECO:0000313" key="2">
    <source>
        <dbReference type="Proteomes" id="UP000231960"/>
    </source>
</evidence>